<name>A0A9P1IIN9_9PELO</name>
<dbReference type="CDD" id="cd14978">
    <property type="entry name" value="7tmA_FMRFamide_R-like"/>
    <property type="match status" value="1"/>
</dbReference>
<dbReference type="PANTHER" id="PTHR46895">
    <property type="entry name" value="PROTEIN CBG20548-RELATED"/>
    <property type="match status" value="1"/>
</dbReference>
<organism evidence="7 8">
    <name type="scientific">Caenorhabditis angaria</name>
    <dbReference type="NCBI Taxonomy" id="860376"/>
    <lineage>
        <taxon>Eukaryota</taxon>
        <taxon>Metazoa</taxon>
        <taxon>Ecdysozoa</taxon>
        <taxon>Nematoda</taxon>
        <taxon>Chromadorea</taxon>
        <taxon>Rhabditida</taxon>
        <taxon>Rhabditina</taxon>
        <taxon>Rhabditomorpha</taxon>
        <taxon>Rhabditoidea</taxon>
        <taxon>Rhabditidae</taxon>
        <taxon>Peloderinae</taxon>
        <taxon>Caenorhabditis</taxon>
    </lineage>
</organism>
<evidence type="ECO:0000313" key="7">
    <source>
        <dbReference type="EMBL" id="CAI5445320.1"/>
    </source>
</evidence>
<evidence type="ECO:0000256" key="1">
    <source>
        <dbReference type="ARBA" id="ARBA00004370"/>
    </source>
</evidence>
<dbReference type="Pfam" id="PF00001">
    <property type="entry name" value="7tm_1"/>
    <property type="match status" value="1"/>
</dbReference>
<dbReference type="InterPro" id="IPR000276">
    <property type="entry name" value="GPCR_Rhodpsn"/>
</dbReference>
<dbReference type="PRINTS" id="PR00237">
    <property type="entry name" value="GPCRRHODOPSN"/>
</dbReference>
<keyword evidence="8" id="KW-1185">Reference proteome</keyword>
<dbReference type="GO" id="GO:0016020">
    <property type="term" value="C:membrane"/>
    <property type="evidence" value="ECO:0007669"/>
    <property type="project" value="UniProtKB-SubCell"/>
</dbReference>
<feature type="transmembrane region" description="Helical" evidence="5">
    <location>
        <begin position="274"/>
        <end position="296"/>
    </location>
</feature>
<comment type="caution">
    <text evidence="7">The sequence shown here is derived from an EMBL/GenBank/DDBJ whole genome shotgun (WGS) entry which is preliminary data.</text>
</comment>
<sequence>MSYNYNSYPNISHQTQMSYYPPNSHGCLTTSICPPPNNCIPSYYKCPDQQKKKENVNIKMDSTSSLCLPESQLRLSGSGLEAFLYTVLFPPICLFGLIGNALTILVLINNDFMSRANIFLTCLAVCDVSFLLLIIPHSLANFDTFAFNYTFRYLYLPTKIHLIAFANWTSAVAIWLVVGVCFERVVGVRSPLHRLTTPSRAKLVTGLVVLLSSCAALTFYNHVSHHCFIKSFCNTTQIMAVCVDVNLNVWPGNRTNFSPPALRRYVATTRAANAVFVVFLPLILLVVLNIMLLYYVKKRSFFMYASLGKVSARMRKSGEVALPFVATLFRRHSDQILQQKTEHRVAVTVCAVVTSFTITQAPSAVVLTVNSLWLQTFNNSRWWYQMTTIISFLVVIGKSLNFVVFCLSSSSFRRRLFNILRTKYGSREEKRNYSINTAYTRCDSRDSRILSQKKSFQSI</sequence>
<evidence type="ECO:0000256" key="3">
    <source>
        <dbReference type="ARBA" id="ARBA00022989"/>
    </source>
</evidence>
<feature type="transmembrane region" description="Helical" evidence="5">
    <location>
        <begin position="118"/>
        <end position="140"/>
    </location>
</feature>
<feature type="domain" description="G-protein coupled receptors family 1 profile" evidence="6">
    <location>
        <begin position="99"/>
        <end position="405"/>
    </location>
</feature>
<accession>A0A9P1IIN9</accession>
<dbReference type="Gene3D" id="1.20.1070.10">
    <property type="entry name" value="Rhodopsin 7-helix transmembrane proteins"/>
    <property type="match status" value="1"/>
</dbReference>
<dbReference type="Proteomes" id="UP001152747">
    <property type="component" value="Unassembled WGS sequence"/>
</dbReference>
<feature type="transmembrane region" description="Helical" evidence="5">
    <location>
        <begin position="82"/>
        <end position="106"/>
    </location>
</feature>
<feature type="transmembrane region" description="Helical" evidence="5">
    <location>
        <begin position="345"/>
        <end position="370"/>
    </location>
</feature>
<evidence type="ECO:0000313" key="8">
    <source>
        <dbReference type="Proteomes" id="UP001152747"/>
    </source>
</evidence>
<dbReference type="InterPro" id="IPR017452">
    <property type="entry name" value="GPCR_Rhodpsn_7TM"/>
</dbReference>
<evidence type="ECO:0000256" key="2">
    <source>
        <dbReference type="ARBA" id="ARBA00022692"/>
    </source>
</evidence>
<feature type="transmembrane region" description="Helical" evidence="5">
    <location>
        <begin position="382"/>
        <end position="407"/>
    </location>
</feature>
<dbReference type="OrthoDB" id="10011262at2759"/>
<protein>
    <recommendedName>
        <fullName evidence="6">G-protein coupled receptors family 1 profile domain-containing protein</fullName>
    </recommendedName>
</protein>
<dbReference type="PANTHER" id="PTHR46895:SF5">
    <property type="entry name" value="G-PROTEIN COUPLED RECEPTORS FAMILY 1 PROFILE DOMAIN-CONTAINING PROTEIN"/>
    <property type="match status" value="1"/>
</dbReference>
<evidence type="ECO:0000256" key="4">
    <source>
        <dbReference type="ARBA" id="ARBA00023136"/>
    </source>
</evidence>
<dbReference type="SUPFAM" id="SSF81321">
    <property type="entry name" value="Family A G protein-coupled receptor-like"/>
    <property type="match status" value="1"/>
</dbReference>
<dbReference type="AlphaFoldDB" id="A0A9P1IIN9"/>
<keyword evidence="3 5" id="KW-1133">Transmembrane helix</keyword>
<dbReference type="GO" id="GO:0004930">
    <property type="term" value="F:G protein-coupled receptor activity"/>
    <property type="evidence" value="ECO:0007669"/>
    <property type="project" value="InterPro"/>
</dbReference>
<keyword evidence="4 5" id="KW-0472">Membrane</keyword>
<evidence type="ECO:0000256" key="5">
    <source>
        <dbReference type="SAM" id="Phobius"/>
    </source>
</evidence>
<proteinExistence type="predicted"/>
<dbReference type="EMBL" id="CANHGI010000003">
    <property type="protein sequence ID" value="CAI5445320.1"/>
    <property type="molecule type" value="Genomic_DNA"/>
</dbReference>
<keyword evidence="2 5" id="KW-0812">Transmembrane</keyword>
<reference evidence="7" key="1">
    <citation type="submission" date="2022-11" db="EMBL/GenBank/DDBJ databases">
        <authorList>
            <person name="Kikuchi T."/>
        </authorList>
    </citation>
    <scope>NUCLEOTIDE SEQUENCE</scope>
    <source>
        <strain evidence="7">PS1010</strain>
    </source>
</reference>
<feature type="transmembrane region" description="Helical" evidence="5">
    <location>
        <begin position="203"/>
        <end position="220"/>
    </location>
</feature>
<comment type="subcellular location">
    <subcellularLocation>
        <location evidence="1">Membrane</location>
    </subcellularLocation>
</comment>
<gene>
    <name evidence="7" type="ORF">CAMP_LOCUS7957</name>
</gene>
<evidence type="ECO:0000259" key="6">
    <source>
        <dbReference type="PROSITE" id="PS50262"/>
    </source>
</evidence>
<dbReference type="PROSITE" id="PS50262">
    <property type="entry name" value="G_PROTEIN_RECEP_F1_2"/>
    <property type="match status" value="1"/>
</dbReference>
<feature type="transmembrane region" description="Helical" evidence="5">
    <location>
        <begin position="160"/>
        <end position="182"/>
    </location>
</feature>